<dbReference type="Proteomes" id="UP001461498">
    <property type="component" value="Unassembled WGS sequence"/>
</dbReference>
<organism evidence="1 2">
    <name type="scientific">Rhynocoris fuscipes</name>
    <dbReference type="NCBI Taxonomy" id="488301"/>
    <lineage>
        <taxon>Eukaryota</taxon>
        <taxon>Metazoa</taxon>
        <taxon>Ecdysozoa</taxon>
        <taxon>Arthropoda</taxon>
        <taxon>Hexapoda</taxon>
        <taxon>Insecta</taxon>
        <taxon>Pterygota</taxon>
        <taxon>Neoptera</taxon>
        <taxon>Paraneoptera</taxon>
        <taxon>Hemiptera</taxon>
        <taxon>Heteroptera</taxon>
        <taxon>Panheteroptera</taxon>
        <taxon>Cimicomorpha</taxon>
        <taxon>Reduviidae</taxon>
        <taxon>Harpactorinae</taxon>
        <taxon>Harpactorini</taxon>
        <taxon>Rhynocoris</taxon>
    </lineage>
</organism>
<gene>
    <name evidence="1" type="ORF">O3M35_009431</name>
</gene>
<dbReference type="AlphaFoldDB" id="A0AAW1D3P6"/>
<name>A0AAW1D3P6_9HEMI</name>
<evidence type="ECO:0000313" key="2">
    <source>
        <dbReference type="Proteomes" id="UP001461498"/>
    </source>
</evidence>
<sequence length="219" mass="26271">MDQLLIKGKKIDIKTVKSDLNMSDFKNTPGFKRVYCITPPFGMKESTIKIQLIKNKLKKTRKKSQIRREERLQEILNSTVEVKRPPQKARPKYPLPVNTKLYPDYKIQSQIYSNRKLSLQQIRQIFFKTNEDTNYSEDLFDLSILVPFINTAFNRLYEENLQLLNQIIDEEKPNMKIEKEKPKLRIKDEYIERFVYRDDEDEEIGQDVDTEHYFNKENL</sequence>
<comment type="caution">
    <text evidence="1">The sequence shown here is derived from an EMBL/GenBank/DDBJ whole genome shotgun (WGS) entry which is preliminary data.</text>
</comment>
<proteinExistence type="predicted"/>
<keyword evidence="2" id="KW-1185">Reference proteome</keyword>
<accession>A0AAW1D3P6</accession>
<dbReference type="EMBL" id="JAPXFL010000006">
    <property type="protein sequence ID" value="KAK9505351.1"/>
    <property type="molecule type" value="Genomic_DNA"/>
</dbReference>
<protein>
    <submittedName>
        <fullName evidence="1">Uncharacterized protein</fullName>
    </submittedName>
</protein>
<evidence type="ECO:0000313" key="1">
    <source>
        <dbReference type="EMBL" id="KAK9505351.1"/>
    </source>
</evidence>
<reference evidence="1 2" key="1">
    <citation type="submission" date="2022-12" db="EMBL/GenBank/DDBJ databases">
        <title>Chromosome-level genome assembly of true bugs.</title>
        <authorList>
            <person name="Ma L."/>
            <person name="Li H."/>
        </authorList>
    </citation>
    <scope>NUCLEOTIDE SEQUENCE [LARGE SCALE GENOMIC DNA]</scope>
    <source>
        <strain evidence="1">Lab_2022b</strain>
    </source>
</reference>